<sequence length="194" mass="21848">MGQYVLDDILLSPEEFRDALTLRYQFKVQGDKRNCEGYGGSWGLQHALNCKRGGHVRKRHNEVNQAWCDLAELAFASAVGRGEPVVRAEGEVPGRPALYGDFSVRGLWARQRQAILETRVVNTQAASYAQGDWQKVLIRSATGKKEQSAKPCRDKGYDFTPLASNVDGALEEDGEMFLKKVAHLMSLKWDRTYR</sequence>
<reference evidence="1" key="1">
    <citation type="submission" date="2014-11" db="EMBL/GenBank/DDBJ databases">
        <authorList>
            <person name="Otto D Thomas"/>
            <person name="Naeem Raeece"/>
        </authorList>
    </citation>
    <scope>NUCLEOTIDE SEQUENCE</scope>
</reference>
<proteinExistence type="predicted"/>
<dbReference type="VEuPathDB" id="CryptoDB:Cvel_2931"/>
<name>A0A0G4F7U7_9ALVE</name>
<dbReference type="PhylomeDB" id="A0A0G4F7U7"/>
<organism evidence="1">
    <name type="scientific">Chromera velia CCMP2878</name>
    <dbReference type="NCBI Taxonomy" id="1169474"/>
    <lineage>
        <taxon>Eukaryota</taxon>
        <taxon>Sar</taxon>
        <taxon>Alveolata</taxon>
        <taxon>Colpodellida</taxon>
        <taxon>Chromeraceae</taxon>
        <taxon>Chromera</taxon>
    </lineage>
</organism>
<dbReference type="EMBL" id="CDMZ01000187">
    <property type="protein sequence ID" value="CEM08729.1"/>
    <property type="molecule type" value="Genomic_DNA"/>
</dbReference>
<accession>A0A0G4F7U7</accession>
<gene>
    <name evidence="1" type="ORF">Cvel_2931</name>
</gene>
<protein>
    <submittedName>
        <fullName evidence="1">Uncharacterized protein</fullName>
    </submittedName>
</protein>
<evidence type="ECO:0000313" key="1">
    <source>
        <dbReference type="EMBL" id="CEM08729.1"/>
    </source>
</evidence>
<dbReference type="AlphaFoldDB" id="A0A0G4F7U7"/>